<protein>
    <submittedName>
        <fullName evidence="2">Uncharacterized protein</fullName>
    </submittedName>
</protein>
<reference evidence="2" key="2">
    <citation type="journal article" date="2015" name="Fish Shellfish Immunol.">
        <title>Early steps in the European eel (Anguilla anguilla)-Vibrio vulnificus interaction in the gills: Role of the RtxA13 toxin.</title>
        <authorList>
            <person name="Callol A."/>
            <person name="Pajuelo D."/>
            <person name="Ebbesson L."/>
            <person name="Teles M."/>
            <person name="MacKenzie S."/>
            <person name="Amaro C."/>
        </authorList>
    </citation>
    <scope>NUCLEOTIDE SEQUENCE</scope>
</reference>
<evidence type="ECO:0000256" key="1">
    <source>
        <dbReference type="SAM" id="MobiDB-lite"/>
    </source>
</evidence>
<proteinExistence type="predicted"/>
<dbReference type="EMBL" id="GBXM01054975">
    <property type="protein sequence ID" value="JAH53602.1"/>
    <property type="molecule type" value="Transcribed_RNA"/>
</dbReference>
<dbReference type="AlphaFoldDB" id="A0A0E9TJF1"/>
<name>A0A0E9TJF1_ANGAN</name>
<accession>A0A0E9TJF1</accession>
<sequence>MLMDSHSHFTLRSAAASGASPGVRSEVLPCVRPP</sequence>
<evidence type="ECO:0000313" key="2">
    <source>
        <dbReference type="EMBL" id="JAH53602.1"/>
    </source>
</evidence>
<reference evidence="2" key="1">
    <citation type="submission" date="2014-11" db="EMBL/GenBank/DDBJ databases">
        <authorList>
            <person name="Amaro Gonzalez C."/>
        </authorList>
    </citation>
    <scope>NUCLEOTIDE SEQUENCE</scope>
</reference>
<organism evidence="2">
    <name type="scientific">Anguilla anguilla</name>
    <name type="common">European freshwater eel</name>
    <name type="synonym">Muraena anguilla</name>
    <dbReference type="NCBI Taxonomy" id="7936"/>
    <lineage>
        <taxon>Eukaryota</taxon>
        <taxon>Metazoa</taxon>
        <taxon>Chordata</taxon>
        <taxon>Craniata</taxon>
        <taxon>Vertebrata</taxon>
        <taxon>Euteleostomi</taxon>
        <taxon>Actinopterygii</taxon>
        <taxon>Neopterygii</taxon>
        <taxon>Teleostei</taxon>
        <taxon>Anguilliformes</taxon>
        <taxon>Anguillidae</taxon>
        <taxon>Anguilla</taxon>
    </lineage>
</organism>
<feature type="region of interest" description="Disordered" evidence="1">
    <location>
        <begin position="1"/>
        <end position="34"/>
    </location>
</feature>